<feature type="transmembrane region" description="Helical" evidence="7">
    <location>
        <begin position="67"/>
        <end position="90"/>
    </location>
</feature>
<dbReference type="PANTHER" id="PTHR48022:SF68">
    <property type="entry name" value="MAJOR FACILITATOR SUPERFAMILY (MFS) PROFILE DOMAIN-CONTAINING PROTEIN-RELATED"/>
    <property type="match status" value="1"/>
</dbReference>
<keyword evidence="3" id="KW-0813">Transport</keyword>
<dbReference type="GO" id="GO:0016020">
    <property type="term" value="C:membrane"/>
    <property type="evidence" value="ECO:0007669"/>
    <property type="project" value="UniProtKB-SubCell"/>
</dbReference>
<dbReference type="OrthoDB" id="6612291at2759"/>
<dbReference type="STRING" id="331657.A0A4U0V9S4"/>
<dbReference type="InterPro" id="IPR020846">
    <property type="entry name" value="MFS_dom"/>
</dbReference>
<dbReference type="SUPFAM" id="SSF103473">
    <property type="entry name" value="MFS general substrate transporter"/>
    <property type="match status" value="1"/>
</dbReference>
<keyword evidence="5 7" id="KW-1133">Transmembrane helix</keyword>
<dbReference type="Gene3D" id="1.20.1250.20">
    <property type="entry name" value="MFS general substrate transporter like domains"/>
    <property type="match status" value="1"/>
</dbReference>
<evidence type="ECO:0000256" key="4">
    <source>
        <dbReference type="ARBA" id="ARBA00022692"/>
    </source>
</evidence>
<feature type="domain" description="Major facilitator superfamily (MFS) profile" evidence="8">
    <location>
        <begin position="18"/>
        <end position="226"/>
    </location>
</feature>
<feature type="transmembrane region" description="Helical" evidence="7">
    <location>
        <begin position="157"/>
        <end position="175"/>
    </location>
</feature>
<keyword evidence="10" id="KW-1185">Reference proteome</keyword>
<dbReference type="InterPro" id="IPR003663">
    <property type="entry name" value="Sugar/inositol_transpt"/>
</dbReference>
<comment type="similarity">
    <text evidence="2">Belongs to the major facilitator superfamily. Sugar transporter (TC 2.A.1.1) family.</text>
</comment>
<evidence type="ECO:0000259" key="8">
    <source>
        <dbReference type="PROSITE" id="PS50850"/>
    </source>
</evidence>
<reference evidence="9 10" key="1">
    <citation type="submission" date="2017-03" db="EMBL/GenBank/DDBJ databases">
        <title>Genomes of endolithic fungi from Antarctica.</title>
        <authorList>
            <person name="Coleine C."/>
            <person name="Masonjones S."/>
            <person name="Stajich J.E."/>
        </authorList>
    </citation>
    <scope>NUCLEOTIDE SEQUENCE [LARGE SCALE GENOMIC DNA]</scope>
    <source>
        <strain evidence="9 10">CCFEE 5187</strain>
    </source>
</reference>
<evidence type="ECO:0000256" key="6">
    <source>
        <dbReference type="ARBA" id="ARBA00023136"/>
    </source>
</evidence>
<dbReference type="Proteomes" id="UP000308768">
    <property type="component" value="Unassembled WGS sequence"/>
</dbReference>
<evidence type="ECO:0000256" key="7">
    <source>
        <dbReference type="SAM" id="Phobius"/>
    </source>
</evidence>
<name>A0A4U0V9S4_9PEZI</name>
<accession>A0A4U0V9S4</accession>
<dbReference type="GO" id="GO:0005351">
    <property type="term" value="F:carbohydrate:proton symporter activity"/>
    <property type="evidence" value="ECO:0007669"/>
    <property type="project" value="TreeGrafter"/>
</dbReference>
<dbReference type="EMBL" id="NAJN01003002">
    <property type="protein sequence ID" value="TKA45403.1"/>
    <property type="molecule type" value="Genomic_DNA"/>
</dbReference>
<dbReference type="PRINTS" id="PR00171">
    <property type="entry name" value="SUGRTRNSPORT"/>
</dbReference>
<feature type="non-terminal residue" evidence="9">
    <location>
        <position position="226"/>
    </location>
</feature>
<evidence type="ECO:0000313" key="10">
    <source>
        <dbReference type="Proteomes" id="UP000308768"/>
    </source>
</evidence>
<dbReference type="InterPro" id="IPR036259">
    <property type="entry name" value="MFS_trans_sf"/>
</dbReference>
<organism evidence="9 10">
    <name type="scientific">Cryomyces minteri</name>
    <dbReference type="NCBI Taxonomy" id="331657"/>
    <lineage>
        <taxon>Eukaryota</taxon>
        <taxon>Fungi</taxon>
        <taxon>Dikarya</taxon>
        <taxon>Ascomycota</taxon>
        <taxon>Pezizomycotina</taxon>
        <taxon>Dothideomycetes</taxon>
        <taxon>Dothideomycetes incertae sedis</taxon>
        <taxon>Cryomyces</taxon>
    </lineage>
</organism>
<feature type="transmembrane region" description="Helical" evidence="7">
    <location>
        <begin position="12"/>
        <end position="31"/>
    </location>
</feature>
<keyword evidence="6 7" id="KW-0472">Membrane</keyword>
<protein>
    <recommendedName>
        <fullName evidence="8">Major facilitator superfamily (MFS) profile domain-containing protein</fullName>
    </recommendedName>
</protein>
<evidence type="ECO:0000313" key="9">
    <source>
        <dbReference type="EMBL" id="TKA45403.1"/>
    </source>
</evidence>
<evidence type="ECO:0000256" key="3">
    <source>
        <dbReference type="ARBA" id="ARBA00022448"/>
    </source>
</evidence>
<dbReference type="AlphaFoldDB" id="A0A4U0V9S4"/>
<evidence type="ECO:0000256" key="5">
    <source>
        <dbReference type="ARBA" id="ARBA00022989"/>
    </source>
</evidence>
<gene>
    <name evidence="9" type="ORF">B0A49_12910</name>
</gene>
<dbReference type="PROSITE" id="PS50850">
    <property type="entry name" value="MFS"/>
    <property type="match status" value="1"/>
</dbReference>
<dbReference type="InterPro" id="IPR005828">
    <property type="entry name" value="MFS_sugar_transport-like"/>
</dbReference>
<comment type="caution">
    <text evidence="9">The sequence shown here is derived from an EMBL/GenBank/DDBJ whole genome shotgun (WGS) entry which is preliminary data.</text>
</comment>
<comment type="subcellular location">
    <subcellularLocation>
        <location evidence="1">Membrane</location>
        <topology evidence="1">Multi-pass membrane protein</topology>
    </subcellularLocation>
</comment>
<evidence type="ECO:0000256" key="1">
    <source>
        <dbReference type="ARBA" id="ARBA00004141"/>
    </source>
</evidence>
<evidence type="ECO:0000256" key="2">
    <source>
        <dbReference type="ARBA" id="ARBA00010992"/>
    </source>
</evidence>
<sequence>MFGNRYFGLKGVKLNIAIGTIAGLDFLLFGYDQGVMGGLLTLPSFTKVFPEINVAGAPPARQNHVSVIQGISVGSYNVGCFFGAVATIWVGDILGRRKTIFVGSTIMVVGAALQCSAFTLGHFVAGRVITGFGNGMNTSTVPTWQSETSKSHRRGQLVMVEGALITGGVCLSYWLDFGFSFLEPSSISWRFPIAFQMFFAAVILLFVLELPESPRWLILKGKEDEA</sequence>
<dbReference type="InterPro" id="IPR050360">
    <property type="entry name" value="MFS_Sugar_Transporters"/>
</dbReference>
<proteinExistence type="inferred from homology"/>
<dbReference type="PANTHER" id="PTHR48022">
    <property type="entry name" value="PLASTIDIC GLUCOSE TRANSPORTER 4"/>
    <property type="match status" value="1"/>
</dbReference>
<keyword evidence="4 7" id="KW-0812">Transmembrane</keyword>
<dbReference type="Pfam" id="PF00083">
    <property type="entry name" value="Sugar_tr"/>
    <property type="match status" value="1"/>
</dbReference>
<feature type="transmembrane region" description="Helical" evidence="7">
    <location>
        <begin position="187"/>
        <end position="208"/>
    </location>
</feature>